<comment type="caution">
    <text evidence="2">The sequence shown here is derived from an EMBL/GenBank/DDBJ whole genome shotgun (WGS) entry which is preliminary data.</text>
</comment>
<dbReference type="EMBL" id="QQOH01000006">
    <property type="protein sequence ID" value="RDE18098.1"/>
    <property type="molecule type" value="Genomic_DNA"/>
</dbReference>
<accession>A0A369W7W6</accession>
<evidence type="ECO:0000313" key="3">
    <source>
        <dbReference type="Proteomes" id="UP000253769"/>
    </source>
</evidence>
<evidence type="ECO:0000256" key="1">
    <source>
        <dbReference type="SAM" id="SignalP"/>
    </source>
</evidence>
<name>A0A369W7W6_9GAMM</name>
<protein>
    <submittedName>
        <fullName evidence="2">DUF1223 domain-containing protein</fullName>
    </submittedName>
</protein>
<evidence type="ECO:0000313" key="2">
    <source>
        <dbReference type="EMBL" id="RDE18098.1"/>
    </source>
</evidence>
<feature type="chain" id="PRO_5016753621" evidence="1">
    <location>
        <begin position="28"/>
        <end position="243"/>
    </location>
</feature>
<dbReference type="PANTHER" id="PTHR36057">
    <property type="match status" value="1"/>
</dbReference>
<feature type="signal peptide" evidence="1">
    <location>
        <begin position="1"/>
        <end position="27"/>
    </location>
</feature>
<dbReference type="Pfam" id="PF06764">
    <property type="entry name" value="DUF1223"/>
    <property type="match status" value="1"/>
</dbReference>
<dbReference type="PANTHER" id="PTHR36057:SF1">
    <property type="entry name" value="LIPOPROTEIN LIPID ATTACHMENT SITE-LIKE PROTEIN, PUTATIVE (DUF1223)-RELATED"/>
    <property type="match status" value="1"/>
</dbReference>
<dbReference type="Proteomes" id="UP000253769">
    <property type="component" value="Unassembled WGS sequence"/>
</dbReference>
<reference evidence="2 3" key="1">
    <citation type="submission" date="2018-07" db="EMBL/GenBank/DDBJ databases">
        <title>Motiliproteus coralliicola sp. nov., a bacterium isolated from Coral.</title>
        <authorList>
            <person name="Wang G."/>
        </authorList>
    </citation>
    <scope>NUCLEOTIDE SEQUENCE [LARGE SCALE GENOMIC DNA]</scope>
    <source>
        <strain evidence="2 3">C34</strain>
    </source>
</reference>
<proteinExistence type="predicted"/>
<dbReference type="InterPro" id="IPR036249">
    <property type="entry name" value="Thioredoxin-like_sf"/>
</dbReference>
<keyword evidence="3" id="KW-1185">Reference proteome</keyword>
<dbReference type="InterPro" id="IPR010634">
    <property type="entry name" value="DUF1223"/>
</dbReference>
<dbReference type="SUPFAM" id="SSF52833">
    <property type="entry name" value="Thioredoxin-like"/>
    <property type="match status" value="1"/>
</dbReference>
<organism evidence="2 3">
    <name type="scientific">Motiliproteus coralliicola</name>
    <dbReference type="NCBI Taxonomy" id="2283196"/>
    <lineage>
        <taxon>Bacteria</taxon>
        <taxon>Pseudomonadati</taxon>
        <taxon>Pseudomonadota</taxon>
        <taxon>Gammaproteobacteria</taxon>
        <taxon>Oceanospirillales</taxon>
        <taxon>Oceanospirillaceae</taxon>
        <taxon>Motiliproteus</taxon>
    </lineage>
</organism>
<keyword evidence="1" id="KW-0732">Signal</keyword>
<gene>
    <name evidence="2" type="ORF">DV711_18435</name>
</gene>
<dbReference type="AlphaFoldDB" id="A0A369W7W6"/>
<sequence length="243" mass="27663">MDVLLFSKDWSLLLVAGLLLMPLSAAAQSFQQQGEPPQLVELFTSEGCSSCPPADQRLSTLIEHPQLWRRFVPVAFHVDYWDYLGWQDPFADARFSQRQRDKRSRGELRSVYTPAFVVDGKEWRGFFRGEDWPLPPRRDGGLLTAELDGDQLRVRFDNSQAPSNLRAQVALLGFDLGSDVSRGENRGRRLEHQFVVLSLQQQQGQREWQFQLPKLDGQQQALAVWITDGEGGQPLQVLGGWID</sequence>